<dbReference type="Gene3D" id="3.60.21.10">
    <property type="match status" value="1"/>
</dbReference>
<evidence type="ECO:0000256" key="9">
    <source>
        <dbReference type="ARBA" id="ARBA00022741"/>
    </source>
</evidence>
<dbReference type="AlphaFoldDB" id="V5G6C5"/>
<keyword evidence="4" id="KW-1201">Platelet aggregation inhibiting toxin</keyword>
<dbReference type="InterPro" id="IPR006179">
    <property type="entry name" value="5_nucleotidase/apyrase"/>
</dbReference>
<evidence type="ECO:0000256" key="11">
    <source>
        <dbReference type="ARBA" id="ARBA00023240"/>
    </source>
</evidence>
<keyword evidence="6" id="KW-0800">Toxin</keyword>
<feature type="domain" description="Calcineurin-like phosphoesterase" evidence="13">
    <location>
        <begin position="33"/>
        <end position="247"/>
    </location>
</feature>
<dbReference type="FunFam" id="3.60.21.10:FF:000020">
    <property type="entry name" value="NT5E isoform 4"/>
    <property type="match status" value="1"/>
</dbReference>
<dbReference type="InterPro" id="IPR036907">
    <property type="entry name" value="5'-Nucleotdase_C_sf"/>
</dbReference>
<evidence type="ECO:0000256" key="5">
    <source>
        <dbReference type="ARBA" id="ARBA00022525"/>
    </source>
</evidence>
<feature type="chain" id="PRO_5005148770" description="apyrase" evidence="12">
    <location>
        <begin position="21"/>
        <end position="562"/>
    </location>
</feature>
<dbReference type="GO" id="GO:0006196">
    <property type="term" value="P:AMP catabolic process"/>
    <property type="evidence" value="ECO:0007669"/>
    <property type="project" value="TreeGrafter"/>
</dbReference>
<feature type="signal peptide" evidence="12">
    <location>
        <begin position="1"/>
        <end position="20"/>
    </location>
</feature>
<evidence type="ECO:0000313" key="15">
    <source>
        <dbReference type="EMBL" id="JAB65630.1"/>
    </source>
</evidence>
<reference evidence="15" key="1">
    <citation type="submission" date="2013-07" db="EMBL/GenBank/DDBJ databases">
        <title>Midgut Transcriptome Profiling of Anoplphora glabripennis, a Lignocellulose Degrading, Wood-Boring Cerambycid.</title>
        <authorList>
            <person name="Scully E.D."/>
            <person name="Hoover K."/>
            <person name="Carlson J.E."/>
            <person name="Tien M."/>
            <person name="Geib S.M."/>
        </authorList>
    </citation>
    <scope>NUCLEOTIDE SEQUENCE</scope>
</reference>
<dbReference type="PRINTS" id="PR01607">
    <property type="entry name" value="APYRASEFAMLY"/>
</dbReference>
<dbReference type="PANTHER" id="PTHR11575:SF32">
    <property type="entry name" value="APYRASE-LIKE PROTEIN"/>
    <property type="match status" value="1"/>
</dbReference>
<evidence type="ECO:0000256" key="10">
    <source>
        <dbReference type="ARBA" id="ARBA00022801"/>
    </source>
</evidence>
<dbReference type="InterPro" id="IPR006146">
    <property type="entry name" value="5'-Nucleotdase_CS"/>
</dbReference>
<proteinExistence type="inferred from homology"/>
<dbReference type="Pfam" id="PF00149">
    <property type="entry name" value="Metallophos"/>
    <property type="match status" value="1"/>
</dbReference>
<evidence type="ECO:0000256" key="8">
    <source>
        <dbReference type="ARBA" id="ARBA00022729"/>
    </source>
</evidence>
<evidence type="ECO:0000256" key="2">
    <source>
        <dbReference type="ARBA" id="ARBA00006654"/>
    </source>
</evidence>
<dbReference type="SUPFAM" id="SSF55816">
    <property type="entry name" value="5'-nucleotidase (syn. UDP-sugar hydrolase), C-terminal domain"/>
    <property type="match status" value="1"/>
</dbReference>
<dbReference type="OrthoDB" id="7722975at2759"/>
<evidence type="ECO:0000256" key="6">
    <source>
        <dbReference type="ARBA" id="ARBA00022656"/>
    </source>
</evidence>
<feature type="domain" description="5'-Nucleotidase C-terminal" evidence="14">
    <location>
        <begin position="340"/>
        <end position="512"/>
    </location>
</feature>
<dbReference type="GO" id="GO:0046872">
    <property type="term" value="F:metal ion binding"/>
    <property type="evidence" value="ECO:0007669"/>
    <property type="project" value="UniProtKB-KW"/>
</dbReference>
<dbReference type="InterPro" id="IPR008334">
    <property type="entry name" value="5'-Nucleotdase_C"/>
</dbReference>
<keyword evidence="8 12" id="KW-0732">Signal</keyword>
<dbReference type="SUPFAM" id="SSF56300">
    <property type="entry name" value="Metallo-dependent phosphatases"/>
    <property type="match status" value="1"/>
</dbReference>
<dbReference type="GO" id="GO:0000166">
    <property type="term" value="F:nucleotide binding"/>
    <property type="evidence" value="ECO:0007669"/>
    <property type="project" value="UniProtKB-KW"/>
</dbReference>
<keyword evidence="9 12" id="KW-0547">Nucleotide-binding</keyword>
<organism evidence="15">
    <name type="scientific">Anoplophora glabripennis</name>
    <name type="common">Asian longhorn beetle</name>
    <name type="synonym">Anoplophora nobilis</name>
    <dbReference type="NCBI Taxonomy" id="217634"/>
    <lineage>
        <taxon>Eukaryota</taxon>
        <taxon>Metazoa</taxon>
        <taxon>Ecdysozoa</taxon>
        <taxon>Arthropoda</taxon>
        <taxon>Hexapoda</taxon>
        <taxon>Insecta</taxon>
        <taxon>Pterygota</taxon>
        <taxon>Neoptera</taxon>
        <taxon>Endopterygota</taxon>
        <taxon>Coleoptera</taxon>
        <taxon>Polyphaga</taxon>
        <taxon>Cucujiformia</taxon>
        <taxon>Chrysomeloidea</taxon>
        <taxon>Cerambycidae</taxon>
        <taxon>Lamiinae</taxon>
        <taxon>Lamiini</taxon>
        <taxon>Anoplophora</taxon>
    </lineage>
</organism>
<dbReference type="EC" id="3.6.1.5" evidence="3"/>
<gene>
    <name evidence="15" type="primary">APY</name>
</gene>
<sequence length="562" mass="62351">GKLSIMFKFLSVLLFVSAVAKPVQRATDLFELSVLHINDFHARFEETNDSGGTCKETDVCIGGFSRLYKELRTILDGKPDAVLLNGGDNFQGTLWYTVGKWNVTQQFLNKLPFDATVLGNHEFDDKIAGVVPFLESLNHPVVASNIDDSLEPTIQGLYNKSTVIERNGKKIGIIGVILHNCNEIASTGDLKFYMESPSVNEEAERLVREEGVFTNIVVSHSGYETEIEIAKNASEKISLIVGGHSHSFLYTGDDSPGPDTPQGPYPTIVTSKNGKTVLVTQASAYCKYLGNITVFLDEDGEIADYSGAPIFLSNDYPQDEEINQEMQPWKDVIDVLGEQVIGSTLVTLSRSNCRYAECTLGDFVTDAMVYSWMDEAEEGSWTYAAIGIMNSGGLRTDIQVGDITYADMVTAQPFENTFDVGELQGIYIKELLEYNTLPYSYGRVYVSLKLMQFSGIQVVMNLTQPQGERVQSVKVRCQACMVPVYEDLDENKMYRIVVPSFITTGGDGYTIISDNLQNLKVGSVDIDVFVKYLSEKSPVYQEEEGRITIYGQETIVMKNLDS</sequence>
<keyword evidence="11" id="KW-1199">Hemostasis impairing toxin</keyword>
<dbReference type="GO" id="GO:0005886">
    <property type="term" value="C:plasma membrane"/>
    <property type="evidence" value="ECO:0007669"/>
    <property type="project" value="TreeGrafter"/>
</dbReference>
<dbReference type="GO" id="GO:0008253">
    <property type="term" value="F:5'-nucleotidase activity"/>
    <property type="evidence" value="ECO:0007669"/>
    <property type="project" value="TreeGrafter"/>
</dbReference>
<evidence type="ECO:0000256" key="7">
    <source>
        <dbReference type="ARBA" id="ARBA00022723"/>
    </source>
</evidence>
<comment type="subcellular location">
    <subcellularLocation>
        <location evidence="1">Secreted</location>
    </subcellularLocation>
</comment>
<dbReference type="GO" id="GO:0005576">
    <property type="term" value="C:extracellular region"/>
    <property type="evidence" value="ECO:0007669"/>
    <property type="project" value="UniProtKB-SubCell"/>
</dbReference>
<dbReference type="PROSITE" id="PS00785">
    <property type="entry name" value="5_NUCLEOTIDASE_1"/>
    <property type="match status" value="1"/>
</dbReference>
<keyword evidence="10 12" id="KW-0378">Hydrolase</keyword>
<accession>V5G6C5</accession>
<evidence type="ECO:0000256" key="12">
    <source>
        <dbReference type="RuleBase" id="RU362119"/>
    </source>
</evidence>
<evidence type="ECO:0000256" key="4">
    <source>
        <dbReference type="ARBA" id="ARBA00022442"/>
    </source>
</evidence>
<dbReference type="Gene3D" id="3.90.780.10">
    <property type="entry name" value="5'-Nucleotidase, C-terminal domain"/>
    <property type="match status" value="1"/>
</dbReference>
<comment type="similarity">
    <text evidence="2 12">Belongs to the 5'-nucleotidase family.</text>
</comment>
<dbReference type="InterPro" id="IPR029052">
    <property type="entry name" value="Metallo-depent_PP-like"/>
</dbReference>
<dbReference type="CDD" id="cd07409">
    <property type="entry name" value="MPP_CD73_N"/>
    <property type="match status" value="1"/>
</dbReference>
<keyword evidence="5" id="KW-0964">Secreted</keyword>
<evidence type="ECO:0000259" key="13">
    <source>
        <dbReference type="Pfam" id="PF00149"/>
    </source>
</evidence>
<dbReference type="Pfam" id="PF02872">
    <property type="entry name" value="5_nucleotid_C"/>
    <property type="match status" value="1"/>
</dbReference>
<dbReference type="PROSITE" id="PS00786">
    <property type="entry name" value="5_NUCLEOTIDASE_2"/>
    <property type="match status" value="1"/>
</dbReference>
<evidence type="ECO:0000256" key="3">
    <source>
        <dbReference type="ARBA" id="ARBA00012148"/>
    </source>
</evidence>
<protein>
    <recommendedName>
        <fullName evidence="3">apyrase</fullName>
        <ecNumber evidence="3">3.6.1.5</ecNumber>
    </recommendedName>
</protein>
<dbReference type="FunFam" id="3.90.780.10:FF:000001">
    <property type="entry name" value="NT5E isoform 3"/>
    <property type="match status" value="1"/>
</dbReference>
<keyword evidence="7" id="KW-0479">Metal-binding</keyword>
<feature type="non-terminal residue" evidence="15">
    <location>
        <position position="1"/>
    </location>
</feature>
<name>V5G6C5_ANOGL</name>
<dbReference type="InterPro" id="IPR004843">
    <property type="entry name" value="Calcineurin-like_PHP"/>
</dbReference>
<evidence type="ECO:0000256" key="1">
    <source>
        <dbReference type="ARBA" id="ARBA00004613"/>
    </source>
</evidence>
<dbReference type="PANTHER" id="PTHR11575">
    <property type="entry name" value="5'-NUCLEOTIDASE-RELATED"/>
    <property type="match status" value="1"/>
</dbReference>
<dbReference type="GO" id="GO:0090729">
    <property type="term" value="F:toxin activity"/>
    <property type="evidence" value="ECO:0007669"/>
    <property type="project" value="UniProtKB-KW"/>
</dbReference>
<evidence type="ECO:0000259" key="14">
    <source>
        <dbReference type="Pfam" id="PF02872"/>
    </source>
</evidence>
<dbReference type="EMBL" id="GALX01002836">
    <property type="protein sequence ID" value="JAB65630.1"/>
    <property type="molecule type" value="Transcribed_RNA"/>
</dbReference>
<dbReference type="GO" id="GO:0004050">
    <property type="term" value="F:apyrase activity"/>
    <property type="evidence" value="ECO:0007669"/>
    <property type="project" value="UniProtKB-EC"/>
</dbReference>